<reference evidence="2 4" key="2">
    <citation type="submission" date="2013-03" db="EMBL/GenBank/DDBJ databases">
        <title>The Genome Sequence of Enterococcus malodoratus ATCC_43197 (PacBio/Illumina hybrid assembly).</title>
        <authorList>
            <consortium name="The Broad Institute Genomics Platform"/>
            <consortium name="The Broad Institute Genome Sequencing Center for Infectious Disease"/>
            <person name="Earl A."/>
            <person name="Russ C."/>
            <person name="Gilmore M."/>
            <person name="Surin D."/>
            <person name="Walker B."/>
            <person name="Young S."/>
            <person name="Zeng Q."/>
            <person name="Gargeya S."/>
            <person name="Fitzgerald M."/>
            <person name="Haas B."/>
            <person name="Abouelleil A."/>
            <person name="Allen A.W."/>
            <person name="Alvarado L."/>
            <person name="Arachchi H.M."/>
            <person name="Berlin A.M."/>
            <person name="Chapman S.B."/>
            <person name="Gainer-Dewar J."/>
            <person name="Goldberg J."/>
            <person name="Griggs A."/>
            <person name="Gujja S."/>
            <person name="Hansen M."/>
            <person name="Howarth C."/>
            <person name="Imamovic A."/>
            <person name="Ireland A."/>
            <person name="Larimer J."/>
            <person name="McCowan C."/>
            <person name="Murphy C."/>
            <person name="Pearson M."/>
            <person name="Poon T.W."/>
            <person name="Priest M."/>
            <person name="Roberts A."/>
            <person name="Saif S."/>
            <person name="Shea T."/>
            <person name="Sisk P."/>
            <person name="Sykes S."/>
            <person name="Wortman J."/>
            <person name="Nusbaum C."/>
            <person name="Birren B."/>
        </authorList>
    </citation>
    <scope>NUCLEOTIDE SEQUENCE [LARGE SCALE GENOMIC DNA]</scope>
    <source>
        <strain evidence="2 4">ATCC 43197</strain>
    </source>
</reference>
<sequence>MASTYGFKSPKLSILGERFSIGQEVMFEYQKEMHLGMIKNKLSNSVVVKIVKSETETLIDFITVIRYTDLIEPQTEF</sequence>
<evidence type="ECO:0000313" key="2">
    <source>
        <dbReference type="EMBL" id="EOT68897.1"/>
    </source>
</evidence>
<dbReference type="Proteomes" id="UP000013783">
    <property type="component" value="Unassembled WGS sequence"/>
</dbReference>
<comment type="caution">
    <text evidence="1">The sequence shown here is derived from an EMBL/GenBank/DDBJ whole genome shotgun (WGS) entry which is preliminary data.</text>
</comment>
<dbReference type="RefSeq" id="WP_010739318.1">
    <property type="nucleotide sequence ID" value="NZ_KB946249.1"/>
</dbReference>
<dbReference type="Proteomes" id="UP000014148">
    <property type="component" value="Unassembled WGS sequence"/>
</dbReference>
<name>R2RZE4_9ENTE</name>
<evidence type="ECO:0008006" key="5">
    <source>
        <dbReference type="Google" id="ProtNLM"/>
    </source>
</evidence>
<dbReference type="OrthoDB" id="2186410at2"/>
<accession>R2RZE4</accession>
<evidence type="ECO:0000313" key="4">
    <source>
        <dbReference type="Proteomes" id="UP000014148"/>
    </source>
</evidence>
<dbReference type="EMBL" id="ASWA01000002">
    <property type="protein sequence ID" value="EOT68897.1"/>
    <property type="molecule type" value="Genomic_DNA"/>
</dbReference>
<organism evidence="1 3">
    <name type="scientific">Enterococcus malodoratus ATCC 43197</name>
    <dbReference type="NCBI Taxonomy" id="1158601"/>
    <lineage>
        <taxon>Bacteria</taxon>
        <taxon>Bacillati</taxon>
        <taxon>Bacillota</taxon>
        <taxon>Bacilli</taxon>
        <taxon>Lactobacillales</taxon>
        <taxon>Enterococcaceae</taxon>
        <taxon>Enterococcus</taxon>
    </lineage>
</organism>
<evidence type="ECO:0000313" key="3">
    <source>
        <dbReference type="Proteomes" id="UP000013783"/>
    </source>
</evidence>
<dbReference type="AlphaFoldDB" id="R2RZE4"/>
<reference evidence="1 3" key="1">
    <citation type="submission" date="2013-02" db="EMBL/GenBank/DDBJ databases">
        <title>The Genome Sequence of Enterococcus malodoratus ATCC_43197.</title>
        <authorList>
            <consortium name="The Broad Institute Genome Sequencing Platform"/>
            <consortium name="The Broad Institute Genome Sequencing Center for Infectious Disease"/>
            <person name="Earl A.M."/>
            <person name="Gilmore M.S."/>
            <person name="Lebreton F."/>
            <person name="Walker B."/>
            <person name="Young S.K."/>
            <person name="Zeng Q."/>
            <person name="Gargeya S."/>
            <person name="Fitzgerald M."/>
            <person name="Haas B."/>
            <person name="Abouelleil A."/>
            <person name="Alvarado L."/>
            <person name="Arachchi H.M."/>
            <person name="Berlin A.M."/>
            <person name="Chapman S.B."/>
            <person name="Dewar J."/>
            <person name="Goldberg J."/>
            <person name="Griggs A."/>
            <person name="Gujja S."/>
            <person name="Hansen M."/>
            <person name="Howarth C."/>
            <person name="Imamovic A."/>
            <person name="Larimer J."/>
            <person name="McCowan C."/>
            <person name="Murphy C."/>
            <person name="Neiman D."/>
            <person name="Pearson M."/>
            <person name="Priest M."/>
            <person name="Roberts A."/>
            <person name="Saif S."/>
            <person name="Shea T."/>
            <person name="Sisk P."/>
            <person name="Sykes S."/>
            <person name="Wortman J."/>
            <person name="Nusbaum C."/>
            <person name="Birren B."/>
        </authorList>
    </citation>
    <scope>NUCLEOTIDE SEQUENCE [LARGE SCALE GENOMIC DNA]</scope>
    <source>
        <strain evidence="1 3">ATCC 43197</strain>
    </source>
</reference>
<dbReference type="eggNOG" id="ENOG5032F2Q">
    <property type="taxonomic scope" value="Bacteria"/>
</dbReference>
<protein>
    <recommendedName>
        <fullName evidence="5">DUF2187 domain-containing protein</fullName>
    </recommendedName>
</protein>
<evidence type="ECO:0000313" key="1">
    <source>
        <dbReference type="EMBL" id="EOH81314.1"/>
    </source>
</evidence>
<gene>
    <name evidence="2" type="ORF">I585_00356</name>
    <name evidence="1" type="ORF">UAI_00424</name>
</gene>
<keyword evidence="4" id="KW-1185">Reference proteome</keyword>
<proteinExistence type="predicted"/>
<dbReference type="EMBL" id="AJAK01000006">
    <property type="protein sequence ID" value="EOH81314.1"/>
    <property type="molecule type" value="Genomic_DNA"/>
</dbReference>